<gene>
    <name evidence="1" type="primary">orf257</name>
</gene>
<dbReference type="SMART" id="SM00497">
    <property type="entry name" value="IENR1"/>
    <property type="match status" value="3"/>
</dbReference>
<name>A0A291LJF4_9PEZI</name>
<evidence type="ECO:0000313" key="1">
    <source>
        <dbReference type="EMBL" id="ATI20540.1"/>
    </source>
</evidence>
<accession>A0A291LJF4</accession>
<organism evidence="1">
    <name type="scientific">Juglanconis juglandina</name>
    <dbReference type="NCBI Taxonomy" id="1940567"/>
    <lineage>
        <taxon>Eukaryota</taxon>
        <taxon>Fungi</taxon>
        <taxon>Dikarya</taxon>
        <taxon>Ascomycota</taxon>
        <taxon>Pezizomycotina</taxon>
        <taxon>Sordariomycetes</taxon>
        <taxon>Sordariomycetidae</taxon>
        <taxon>Diaporthales</taxon>
        <taxon>Juglanconidaceae</taxon>
        <taxon>Juglanconis</taxon>
    </lineage>
</organism>
<dbReference type="AlphaFoldDB" id="A0A291LJF4"/>
<protein>
    <recommendedName>
        <fullName evidence="2">GIY-YIG endonuclease</fullName>
    </recommendedName>
</protein>
<sequence length="257" mass="28907">MFNLNTSRVINMPGDTSKKVFMYNADKTVLIFSSNSFKDLYLKFGVWHQAIINAIRTGSLYLGKYIITTVPILTAKSGNFSEEDIIAMLAEDRKNSILYLYNTDKSVLYFKGLKEDYLNLGIYASNNSVTKYIDSDLLYLGKYLLSTKEVSTASYLNMPIQELKAMLTNNKEAKGISGKAKRIELLNILDNNTLNFDSLSACVKYFKGLGYTTSSNTLMSRINSGVEYKGYIVKYAMDQTSIHSRAQCVSITEVETV</sequence>
<dbReference type="EMBL" id="KY575057">
    <property type="protein sequence ID" value="ATI20540.1"/>
    <property type="molecule type" value="Genomic_DNA"/>
</dbReference>
<evidence type="ECO:0008006" key="2">
    <source>
        <dbReference type="Google" id="ProtNLM"/>
    </source>
</evidence>
<keyword evidence="1" id="KW-0496">Mitochondrion</keyword>
<reference evidence="1" key="1">
    <citation type="submission" date="2017-02" db="EMBL/GenBank/DDBJ databases">
        <title>Fungal Comparative Genomics of Melanconis species and Ophiognomonia clavigignenti-juglandacearum at Different Phylogenetic Distances.</title>
        <authorList>
            <person name="Demers J.E."/>
            <person name="Castlebury L.A."/>
        </authorList>
    </citation>
    <scope>NUCLEOTIDE SEQUENCE</scope>
    <source>
        <strain evidence="1">CBS 121083</strain>
    </source>
</reference>
<geneLocation type="mitochondrion" evidence="1"/>
<proteinExistence type="predicted"/>
<dbReference type="InterPro" id="IPR003647">
    <property type="entry name" value="Intron_nuc_1_rpt"/>
</dbReference>